<dbReference type="PANTHER" id="PTHR36688">
    <property type="entry name" value="ENDO/EXONUCLEASE/PHOSPHATASE DOMAIN-CONTAINING PROTEIN"/>
    <property type="match status" value="1"/>
</dbReference>
<reference evidence="2" key="1">
    <citation type="submission" date="2023-07" db="EMBL/GenBank/DDBJ databases">
        <title>Chromosome-level genome assembly of Artemia franciscana.</title>
        <authorList>
            <person name="Jo E."/>
        </authorList>
    </citation>
    <scope>NUCLEOTIDE SEQUENCE</scope>
    <source>
        <tissue evidence="2">Whole body</tissue>
    </source>
</reference>
<dbReference type="CDD" id="cd01650">
    <property type="entry name" value="RT_nLTR_like"/>
    <property type="match status" value="1"/>
</dbReference>
<name>A0AA88L9Z5_ARTSF</name>
<dbReference type="PROSITE" id="PS50878">
    <property type="entry name" value="RT_POL"/>
    <property type="match status" value="1"/>
</dbReference>
<gene>
    <name evidence="2" type="ORF">QYM36_006514</name>
</gene>
<evidence type="ECO:0000313" key="2">
    <source>
        <dbReference type="EMBL" id="KAK2717746.1"/>
    </source>
</evidence>
<dbReference type="Proteomes" id="UP001187531">
    <property type="component" value="Unassembled WGS sequence"/>
</dbReference>
<proteinExistence type="predicted"/>
<dbReference type="PANTHER" id="PTHR36688:SF1">
    <property type="entry name" value="ENDONUCLEASE_EXONUCLEASE_PHOSPHATASE DOMAIN-CONTAINING PROTEIN"/>
    <property type="match status" value="1"/>
</dbReference>
<feature type="domain" description="Reverse transcriptase" evidence="1">
    <location>
        <begin position="56"/>
        <end position="321"/>
    </location>
</feature>
<keyword evidence="3" id="KW-1185">Reference proteome</keyword>
<evidence type="ECO:0000259" key="1">
    <source>
        <dbReference type="PROSITE" id="PS50878"/>
    </source>
</evidence>
<protein>
    <recommendedName>
        <fullName evidence="1">Reverse transcriptase domain-containing protein</fullName>
    </recommendedName>
</protein>
<organism evidence="2 3">
    <name type="scientific">Artemia franciscana</name>
    <name type="common">Brine shrimp</name>
    <name type="synonym">Artemia sanfranciscana</name>
    <dbReference type="NCBI Taxonomy" id="6661"/>
    <lineage>
        <taxon>Eukaryota</taxon>
        <taxon>Metazoa</taxon>
        <taxon>Ecdysozoa</taxon>
        <taxon>Arthropoda</taxon>
        <taxon>Crustacea</taxon>
        <taxon>Branchiopoda</taxon>
        <taxon>Anostraca</taxon>
        <taxon>Artemiidae</taxon>
        <taxon>Artemia</taxon>
    </lineage>
</organism>
<accession>A0AA88L9Z5</accession>
<dbReference type="SUPFAM" id="SSF56672">
    <property type="entry name" value="DNA/RNA polymerases"/>
    <property type="match status" value="1"/>
</dbReference>
<dbReference type="Pfam" id="PF00078">
    <property type="entry name" value="RVT_1"/>
    <property type="match status" value="1"/>
</dbReference>
<dbReference type="InterPro" id="IPR000477">
    <property type="entry name" value="RT_dom"/>
</dbReference>
<dbReference type="InterPro" id="IPR052560">
    <property type="entry name" value="RdDP_mobile_element"/>
</dbReference>
<dbReference type="EMBL" id="JAVRJZ010000010">
    <property type="protein sequence ID" value="KAK2717746.1"/>
    <property type="molecule type" value="Genomic_DNA"/>
</dbReference>
<dbReference type="AlphaFoldDB" id="A0AA88L9Z5"/>
<dbReference type="GO" id="GO:0071897">
    <property type="term" value="P:DNA biosynthetic process"/>
    <property type="evidence" value="ECO:0007669"/>
    <property type="project" value="UniProtKB-ARBA"/>
</dbReference>
<dbReference type="InterPro" id="IPR043502">
    <property type="entry name" value="DNA/RNA_pol_sf"/>
</dbReference>
<comment type="caution">
    <text evidence="2">The sequence shown here is derived from an EMBL/GenBank/DDBJ whole genome shotgun (WGS) entry which is preliminary data.</text>
</comment>
<sequence>MMEIDPNDTEFTEEELEKVIQSLLSNKSPWMDGVTYDIIKILEPTFRDFFLRLYNACLNTGKVPTSWSTSVIIPMIKPGKPSLNPDNYRPISLTSSFIRILEHMIKNKIESVFDKTLINEQVGFRKRRCTMDAIVTLENDVKTAIGSKSCVAAVFFDLSSAFDSIPWEVIMTKVSDSVKGKMLRLIYVLLQTEKAYVQSCDKFSNHFRFNRGVQQEGVLSPMLFNLCMSDFPLDNIKGKIFVDDIAVWATDSSPHGAYIKIKKAVEDAAKWSLEKKLQFSSKTVGVIFSQYRSQQQNSLTIHVDNLIVPFVNQTKYLGVLLDSSFNMNNHVENIVRSANQALNIMKCLASKDWGDDRKILRLFYAAAVRLRIEYSFPGLMGISAKNLKKLEVVQNLALRIMTGAMKSNPIPAIRMETGIKSRLHHLALNYTLKVMEIPNHPNQQLIETSKANVDTTSNWENKPPMIPKLINMIEGFGLNLTFLEAKKATSNQKAKNLRIELDTEPKCSKSDLAPLKTIVFITNSGFPL</sequence>
<evidence type="ECO:0000313" key="3">
    <source>
        <dbReference type="Proteomes" id="UP001187531"/>
    </source>
</evidence>